<name>A0A6N2N2E9_SALVM</name>
<sequence length="78" mass="9159">MREAKAKPRREERPTCPSPFSIHVCISVDDDKCKYLLAQSKVKNYPSPLSISRAQQISEIETEVVRYDYKREFSRPQK</sequence>
<dbReference type="EMBL" id="CAADRP010002096">
    <property type="protein sequence ID" value="VFU61029.1"/>
    <property type="molecule type" value="Genomic_DNA"/>
</dbReference>
<evidence type="ECO:0000313" key="1">
    <source>
        <dbReference type="EMBL" id="VFU61029.1"/>
    </source>
</evidence>
<accession>A0A6N2N2E9</accession>
<proteinExistence type="predicted"/>
<gene>
    <name evidence="1" type="ORF">SVIM_LOCUS455110</name>
</gene>
<reference evidence="1" key="1">
    <citation type="submission" date="2019-03" db="EMBL/GenBank/DDBJ databases">
        <authorList>
            <person name="Mank J."/>
            <person name="Almeida P."/>
        </authorList>
    </citation>
    <scope>NUCLEOTIDE SEQUENCE</scope>
    <source>
        <strain evidence="1">78183</strain>
    </source>
</reference>
<organism evidence="1">
    <name type="scientific">Salix viminalis</name>
    <name type="common">Common osier</name>
    <name type="synonym">Basket willow</name>
    <dbReference type="NCBI Taxonomy" id="40686"/>
    <lineage>
        <taxon>Eukaryota</taxon>
        <taxon>Viridiplantae</taxon>
        <taxon>Streptophyta</taxon>
        <taxon>Embryophyta</taxon>
        <taxon>Tracheophyta</taxon>
        <taxon>Spermatophyta</taxon>
        <taxon>Magnoliopsida</taxon>
        <taxon>eudicotyledons</taxon>
        <taxon>Gunneridae</taxon>
        <taxon>Pentapetalae</taxon>
        <taxon>rosids</taxon>
        <taxon>fabids</taxon>
        <taxon>Malpighiales</taxon>
        <taxon>Salicaceae</taxon>
        <taxon>Saliceae</taxon>
        <taxon>Salix</taxon>
    </lineage>
</organism>
<protein>
    <submittedName>
        <fullName evidence="1">Uncharacterized protein</fullName>
    </submittedName>
</protein>
<dbReference type="AlphaFoldDB" id="A0A6N2N2E9"/>